<dbReference type="GO" id="GO:0000932">
    <property type="term" value="C:P-body"/>
    <property type="evidence" value="ECO:0007669"/>
    <property type="project" value="UniProtKB-SubCell"/>
</dbReference>
<dbReference type="GO" id="GO:0006397">
    <property type="term" value="P:mRNA processing"/>
    <property type="evidence" value="ECO:0007669"/>
    <property type="project" value="UniProtKB-UniRule"/>
</dbReference>
<dbReference type="EMBL" id="BTFZ01000011">
    <property type="protein sequence ID" value="GMM36011.1"/>
    <property type="molecule type" value="Genomic_DNA"/>
</dbReference>
<dbReference type="PANTHER" id="PTHR15588:SF8">
    <property type="entry name" value="U6 SNRNA-ASSOCIATED SM-LIKE PROTEIN LSM1"/>
    <property type="match status" value="1"/>
</dbReference>
<dbReference type="GO" id="GO:1990726">
    <property type="term" value="C:Lsm1-7-Pat1 complex"/>
    <property type="evidence" value="ECO:0007669"/>
    <property type="project" value="TreeGrafter"/>
</dbReference>
<dbReference type="InterPro" id="IPR001163">
    <property type="entry name" value="Sm_dom_euk/arc"/>
</dbReference>
<dbReference type="GO" id="GO:0000290">
    <property type="term" value="P:deadenylation-dependent decapping of nuclear-transcribed mRNA"/>
    <property type="evidence" value="ECO:0007669"/>
    <property type="project" value="TreeGrafter"/>
</dbReference>
<proteinExistence type="inferred from homology"/>
<reference evidence="9 10" key="1">
    <citation type="journal article" date="2023" name="Elife">
        <title>Identification of key yeast species and microbe-microbe interactions impacting larval growth of Drosophila in the wild.</title>
        <authorList>
            <person name="Mure A."/>
            <person name="Sugiura Y."/>
            <person name="Maeda R."/>
            <person name="Honda K."/>
            <person name="Sakurai N."/>
            <person name="Takahashi Y."/>
            <person name="Watada M."/>
            <person name="Katoh T."/>
            <person name="Gotoh A."/>
            <person name="Gotoh Y."/>
            <person name="Taniguchi I."/>
            <person name="Nakamura K."/>
            <person name="Hayashi T."/>
            <person name="Katayama T."/>
            <person name="Uemura T."/>
            <person name="Hattori Y."/>
        </authorList>
    </citation>
    <scope>NUCLEOTIDE SEQUENCE [LARGE SCALE GENOMIC DNA]</scope>
    <source>
        <strain evidence="9 10">SC-9</strain>
    </source>
</reference>
<keyword evidence="10" id="KW-1185">Reference proteome</keyword>
<dbReference type="InterPro" id="IPR047575">
    <property type="entry name" value="Sm"/>
</dbReference>
<comment type="similarity">
    <text evidence="1 6">Belongs to the snRNP Sm proteins family.</text>
</comment>
<dbReference type="PROSITE" id="PS52002">
    <property type="entry name" value="SM"/>
    <property type="match status" value="1"/>
</dbReference>
<comment type="function">
    <text evidence="6">Component of the cytoplasmic LSM1-LSM7 complex which is involved in mRNA degradation.</text>
</comment>
<dbReference type="SMART" id="SM00651">
    <property type="entry name" value="Sm"/>
    <property type="match status" value="1"/>
</dbReference>
<gene>
    <name evidence="6" type="primary">LSM1</name>
    <name evidence="9" type="ORF">DASC09_033360</name>
</gene>
<dbReference type="InterPro" id="IPR010920">
    <property type="entry name" value="LSM_dom_sf"/>
</dbReference>
<keyword evidence="5 6" id="KW-0687">Ribonucleoprotein</keyword>
<dbReference type="GO" id="GO:0003729">
    <property type="term" value="F:mRNA binding"/>
    <property type="evidence" value="ECO:0007669"/>
    <property type="project" value="TreeGrafter"/>
</dbReference>
<feature type="domain" description="Sm" evidence="8">
    <location>
        <begin position="33"/>
        <end position="110"/>
    </location>
</feature>
<name>A0AAV5QMT3_9ASCO</name>
<dbReference type="SUPFAM" id="SSF50182">
    <property type="entry name" value="Sm-like ribonucleoproteins"/>
    <property type="match status" value="1"/>
</dbReference>
<evidence type="ECO:0000256" key="4">
    <source>
        <dbReference type="ARBA" id="ARBA00022884"/>
    </source>
</evidence>
<keyword evidence="3 6" id="KW-0507">mRNA processing</keyword>
<dbReference type="Pfam" id="PF01423">
    <property type="entry name" value="LSM"/>
    <property type="match status" value="1"/>
</dbReference>
<dbReference type="PANTHER" id="PTHR15588">
    <property type="entry name" value="LSM1"/>
    <property type="match status" value="1"/>
</dbReference>
<dbReference type="GO" id="GO:1990904">
    <property type="term" value="C:ribonucleoprotein complex"/>
    <property type="evidence" value="ECO:0007669"/>
    <property type="project" value="UniProtKB-KW"/>
</dbReference>
<evidence type="ECO:0000256" key="3">
    <source>
        <dbReference type="ARBA" id="ARBA00022664"/>
    </source>
</evidence>
<comment type="subunit">
    <text evidence="6">Component of the heptameric LSM1-LSM7 complex that forms a seven-membered ring structure with a donut shape.</text>
</comment>
<evidence type="ECO:0000256" key="2">
    <source>
        <dbReference type="ARBA" id="ARBA00022490"/>
    </source>
</evidence>
<protein>
    <recommendedName>
        <fullName evidence="6">U6 snRNA-associated Sm-like protein LSm1</fullName>
    </recommendedName>
</protein>
<comment type="caution">
    <text evidence="9">The sequence shown here is derived from an EMBL/GenBank/DDBJ whole genome shotgun (WGS) entry which is preliminary data.</text>
</comment>
<dbReference type="InterPro" id="IPR034104">
    <property type="entry name" value="Lsm1"/>
</dbReference>
<keyword evidence="2 6" id="KW-0963">Cytoplasm</keyword>
<evidence type="ECO:0000256" key="6">
    <source>
        <dbReference type="RuleBase" id="RU365047"/>
    </source>
</evidence>
<evidence type="ECO:0000256" key="1">
    <source>
        <dbReference type="ARBA" id="ARBA00006850"/>
    </source>
</evidence>
<keyword evidence="7" id="KW-0175">Coiled coil</keyword>
<accession>A0AAV5QMT3</accession>
<evidence type="ECO:0000313" key="10">
    <source>
        <dbReference type="Proteomes" id="UP001360560"/>
    </source>
</evidence>
<feature type="coiled-coil region" evidence="7">
    <location>
        <begin position="117"/>
        <end position="144"/>
    </location>
</feature>
<keyword evidence="4 6" id="KW-0694">RNA-binding</keyword>
<evidence type="ECO:0000256" key="7">
    <source>
        <dbReference type="SAM" id="Coils"/>
    </source>
</evidence>
<evidence type="ECO:0000256" key="5">
    <source>
        <dbReference type="ARBA" id="ARBA00023274"/>
    </source>
</evidence>
<sequence length="164" mass="18722">MSGNFSSIAASNAAVNELTSEVDSLYLEQYAFTTSAAIVGSLNKSVFVLLRDGRNLFGILRTFDQYANLVIQDTTERVYLLEEKQYGEIFQDNFLIRGENVVMFGELDLDAEDDHLKEFTKIDYKEANAKLNKKNEEKIKKGREHTKTYLQQGFTSDFSKADLY</sequence>
<evidence type="ECO:0000259" key="8">
    <source>
        <dbReference type="PROSITE" id="PS52002"/>
    </source>
</evidence>
<dbReference type="AlphaFoldDB" id="A0AAV5QMT3"/>
<evidence type="ECO:0000313" key="9">
    <source>
        <dbReference type="EMBL" id="GMM36011.1"/>
    </source>
</evidence>
<dbReference type="Proteomes" id="UP001360560">
    <property type="component" value="Unassembled WGS sequence"/>
</dbReference>
<organism evidence="9 10">
    <name type="scientific">Saccharomycopsis crataegensis</name>
    <dbReference type="NCBI Taxonomy" id="43959"/>
    <lineage>
        <taxon>Eukaryota</taxon>
        <taxon>Fungi</taxon>
        <taxon>Dikarya</taxon>
        <taxon>Ascomycota</taxon>
        <taxon>Saccharomycotina</taxon>
        <taxon>Saccharomycetes</taxon>
        <taxon>Saccharomycopsidaceae</taxon>
        <taxon>Saccharomycopsis</taxon>
    </lineage>
</organism>
<comment type="subcellular location">
    <subcellularLocation>
        <location evidence="6">Cytoplasm</location>
    </subcellularLocation>
    <subcellularLocation>
        <location evidence="6">Cytoplasm</location>
        <location evidence="6">P-body</location>
    </subcellularLocation>
</comment>
<dbReference type="Gene3D" id="2.30.30.100">
    <property type="match status" value="1"/>
</dbReference>
<dbReference type="InterPro" id="IPR044642">
    <property type="entry name" value="PTHR15588"/>
</dbReference>
<dbReference type="CDD" id="cd01728">
    <property type="entry name" value="LSm1"/>
    <property type="match status" value="1"/>
</dbReference>